<reference evidence="2" key="1">
    <citation type="submission" date="2015-07" db="EMBL/GenBank/DDBJ databases">
        <title>Transcriptome Assembly of Anthurium amnicola.</title>
        <authorList>
            <person name="Suzuki J."/>
        </authorList>
    </citation>
    <scope>NUCLEOTIDE SEQUENCE</scope>
</reference>
<evidence type="ECO:0000256" key="1">
    <source>
        <dbReference type="SAM" id="MobiDB-lite"/>
    </source>
</evidence>
<feature type="region of interest" description="Disordered" evidence="1">
    <location>
        <begin position="1"/>
        <end position="53"/>
    </location>
</feature>
<dbReference type="PANTHER" id="PTHR47873">
    <property type="entry name" value="ARM REPEAT SUPERFAMILY PROTEIN"/>
    <property type="match status" value="1"/>
</dbReference>
<proteinExistence type="predicted"/>
<dbReference type="EMBL" id="GDJX01024461">
    <property type="protein sequence ID" value="JAT43475.1"/>
    <property type="molecule type" value="Transcribed_RNA"/>
</dbReference>
<feature type="non-terminal residue" evidence="2">
    <location>
        <position position="1"/>
    </location>
</feature>
<sequence length="199" mass="19827">AAAAAASEPEAPHPSSSSSSSSSTSQSFTQWRFPLTHPLPESEHHHSTLKPDFAPLPDDLPGAFRAAELHLASGSRIAALRLLERCLVHDPGAGAAPCPTSVMSGVVASVLDPATARPAAKVLLALLLAEGNRRLAVEAGAATAAVEAVAAAASAPGSSGATTAERALAALELVCTVPEGAAEVRRGAGALVGAVERLG</sequence>
<gene>
    <name evidence="2" type="primary">PUB26</name>
    <name evidence="2" type="ORF">g.21401</name>
</gene>
<feature type="non-terminal residue" evidence="2">
    <location>
        <position position="199"/>
    </location>
</feature>
<evidence type="ECO:0000313" key="2">
    <source>
        <dbReference type="EMBL" id="JAT43475.1"/>
    </source>
</evidence>
<protein>
    <submittedName>
        <fullName evidence="2">U-box domain-containing protein 26</fullName>
    </submittedName>
</protein>
<dbReference type="PANTHER" id="PTHR47873:SF1">
    <property type="entry name" value="ARM REPEAT SUPERFAMILY PROTEIN"/>
    <property type="match status" value="1"/>
</dbReference>
<feature type="compositionally biased region" description="Low complexity" evidence="1">
    <location>
        <begin position="1"/>
        <end position="27"/>
    </location>
</feature>
<accession>A0A1D1XM62</accession>
<organism evidence="2">
    <name type="scientific">Anthurium amnicola</name>
    <dbReference type="NCBI Taxonomy" id="1678845"/>
    <lineage>
        <taxon>Eukaryota</taxon>
        <taxon>Viridiplantae</taxon>
        <taxon>Streptophyta</taxon>
        <taxon>Embryophyta</taxon>
        <taxon>Tracheophyta</taxon>
        <taxon>Spermatophyta</taxon>
        <taxon>Magnoliopsida</taxon>
        <taxon>Liliopsida</taxon>
        <taxon>Araceae</taxon>
        <taxon>Pothoideae</taxon>
        <taxon>Potheae</taxon>
        <taxon>Anthurium</taxon>
    </lineage>
</organism>
<dbReference type="AlphaFoldDB" id="A0A1D1XM62"/>
<name>A0A1D1XM62_9ARAE</name>